<evidence type="ECO:0000259" key="9">
    <source>
        <dbReference type="Pfam" id="PF01824"/>
    </source>
</evidence>
<dbReference type="InterPro" id="IPR024937">
    <property type="entry name" value="Domain_X"/>
</dbReference>
<protein>
    <recommendedName>
        <fullName evidence="6">Maturase K</fullName>
    </recommendedName>
    <alternativeName>
        <fullName evidence="6">Intron maturase</fullName>
    </alternativeName>
</protein>
<comment type="subcellular location">
    <subcellularLocation>
        <location evidence="6">Plastid</location>
        <location evidence="6">Chloroplast</location>
    </subcellularLocation>
</comment>
<keyword evidence="7 10" id="KW-0150">Chloroplast</keyword>
<dbReference type="PANTHER" id="PTHR34811">
    <property type="entry name" value="MATURASE K"/>
    <property type="match status" value="1"/>
</dbReference>
<geneLocation type="chloroplast" evidence="10"/>
<keyword evidence="4 6" id="KW-0819">tRNA processing</keyword>
<reference evidence="10" key="1">
    <citation type="submission" date="2015-02" db="EMBL/GenBank/DDBJ databases">
        <title>Resolving the backbone phylogeny of mosses: an organellar perspective.</title>
        <authorList>
            <person name="Krug M."/>
            <person name="Goffinet B."/>
            <person name="Testroet P."/>
            <person name="Noben S."/>
            <person name="Mueller K.F."/>
            <person name="Quandt D."/>
        </authorList>
    </citation>
    <scope>NUCLEOTIDE SEQUENCE</scope>
    <source>
        <strain evidence="10">B893</strain>
    </source>
</reference>
<dbReference type="PANTHER" id="PTHR34811:SF1">
    <property type="entry name" value="MATURASE K"/>
    <property type="match status" value="1"/>
</dbReference>
<accession>A0A0F7VH81</accession>
<sequence>MGTVAEVLSEIKKLEKKKKKLVSQQRFLYPLLFQDALYAIAYNRSLNKLNLKKIESYNLTEQFSFLTLKRLIKKIRRKINIGKLKENYNNNKVFDINCNTYFYSKALREGFTIILELFFSVQLKKTFIKKFNKWTSYQSLHSVFPFIEDNFPHSNFILNTKIPYFLHPELLTRILRRRIQDTSFSHLLRLIFYKNKNLITLNTNIFFQKEMSKLSICLWHVYICELEFFLVNKWKTLNYFQSLLYLTFLDQKHSIKKIQHIINDSLLIKSQSFFYKKKISFYYIKYDNNYIIAIKGSNYLAEIWNFFFFKFWYYYFNYSFKVSRISIRKLSKNCFSFLGYLFSIQTKNIVVETKMLSNLKKSYIIKKELYSITPILFLIQLLAKEKFCDILGHPISKVAWTTLTDDEIFNRFDQIWRNFFYYYSGCKNKKNLYQVQYILRFSCAKTLACKHKSTIRYVWKKHGSNFFAKSFFFKKQELISLKFFKLYPSIKKIWYLDIVQINALAKLLQKKNANSKQQN</sequence>
<dbReference type="GO" id="GO:0006397">
    <property type="term" value="P:mRNA processing"/>
    <property type="evidence" value="ECO:0007669"/>
    <property type="project" value="UniProtKB-KW"/>
</dbReference>
<dbReference type="HAMAP" id="MF_01390">
    <property type="entry name" value="MatK"/>
    <property type="match status" value="1"/>
</dbReference>
<dbReference type="GO" id="GO:0008033">
    <property type="term" value="P:tRNA processing"/>
    <property type="evidence" value="ECO:0007669"/>
    <property type="project" value="UniProtKB-KW"/>
</dbReference>
<evidence type="ECO:0000256" key="7">
    <source>
        <dbReference type="RuleBase" id="RU004226"/>
    </source>
</evidence>
<proteinExistence type="inferred from homology"/>
<dbReference type="Pfam" id="PF01824">
    <property type="entry name" value="MatK_N"/>
    <property type="match status" value="1"/>
</dbReference>
<comment type="similarity">
    <text evidence="1 6">Belongs to the intron maturase 2 family. MatK subfamily.</text>
</comment>
<dbReference type="InterPro" id="IPR002866">
    <property type="entry name" value="Maturase_MatK"/>
</dbReference>
<keyword evidence="2 7" id="KW-0934">Plastid</keyword>
<dbReference type="InterPro" id="IPR024942">
    <property type="entry name" value="Maturase_MatK_N"/>
</dbReference>
<evidence type="ECO:0000256" key="6">
    <source>
        <dbReference type="HAMAP-Rule" id="MF_01390"/>
    </source>
</evidence>
<evidence type="ECO:0000313" key="10">
    <source>
        <dbReference type="EMBL" id="CFQ34767.1"/>
    </source>
</evidence>
<gene>
    <name evidence="6 10" type="primary">matK</name>
</gene>
<keyword evidence="3 6" id="KW-0507">mRNA processing</keyword>
<evidence type="ECO:0000256" key="2">
    <source>
        <dbReference type="ARBA" id="ARBA00022640"/>
    </source>
</evidence>
<evidence type="ECO:0000256" key="4">
    <source>
        <dbReference type="ARBA" id="ARBA00022694"/>
    </source>
</evidence>
<comment type="function">
    <text evidence="6 7">Usually encoded in the trnK tRNA gene intron. Probably assists in splicing its own and other chloroplast group II introns.</text>
</comment>
<dbReference type="GO" id="GO:0003723">
    <property type="term" value="F:RNA binding"/>
    <property type="evidence" value="ECO:0007669"/>
    <property type="project" value="UniProtKB-KW"/>
</dbReference>
<dbReference type="GO" id="GO:0008380">
    <property type="term" value="P:RNA splicing"/>
    <property type="evidence" value="ECO:0007669"/>
    <property type="project" value="UniProtKB-UniRule"/>
</dbReference>
<evidence type="ECO:0000256" key="5">
    <source>
        <dbReference type="ARBA" id="ARBA00022884"/>
    </source>
</evidence>
<feature type="domain" description="Domain X" evidence="8">
    <location>
        <begin position="367"/>
        <end position="479"/>
    </location>
</feature>
<feature type="domain" description="Maturase MatK N-terminal" evidence="9">
    <location>
        <begin position="14"/>
        <end position="339"/>
    </location>
</feature>
<dbReference type="Pfam" id="PF01348">
    <property type="entry name" value="Intron_maturas2"/>
    <property type="match status" value="1"/>
</dbReference>
<dbReference type="AlphaFoldDB" id="A0A0F7VH81"/>
<dbReference type="GO" id="GO:0009507">
    <property type="term" value="C:chloroplast"/>
    <property type="evidence" value="ECO:0007669"/>
    <property type="project" value="UniProtKB-SubCell"/>
</dbReference>
<organism evidence="10">
    <name type="scientific">Ceratodon purpureus</name>
    <name type="common">Fire moss</name>
    <name type="synonym">Dicranum purpureum</name>
    <dbReference type="NCBI Taxonomy" id="3225"/>
    <lineage>
        <taxon>Eukaryota</taxon>
        <taxon>Viridiplantae</taxon>
        <taxon>Streptophyta</taxon>
        <taxon>Embryophyta</taxon>
        <taxon>Bryophyta</taxon>
        <taxon>Bryophytina</taxon>
        <taxon>Bryopsida</taxon>
        <taxon>Dicranidae</taxon>
        <taxon>Pseudoditrichales</taxon>
        <taxon>Ditrichaceae</taxon>
        <taxon>Ceratodon</taxon>
    </lineage>
</organism>
<name>A0A0F7VH81_CERPU</name>
<evidence type="ECO:0000259" key="8">
    <source>
        <dbReference type="Pfam" id="PF01348"/>
    </source>
</evidence>
<keyword evidence="5 6" id="KW-0694">RNA-binding</keyword>
<evidence type="ECO:0000256" key="1">
    <source>
        <dbReference type="ARBA" id="ARBA00006621"/>
    </source>
</evidence>
<dbReference type="EMBL" id="LN828324">
    <property type="protein sequence ID" value="CFQ34767.1"/>
    <property type="molecule type" value="Genomic_DNA"/>
</dbReference>
<evidence type="ECO:0000256" key="3">
    <source>
        <dbReference type="ARBA" id="ARBA00022664"/>
    </source>
</evidence>